<dbReference type="InterPro" id="IPR005546">
    <property type="entry name" value="Autotransporte_beta"/>
</dbReference>
<dbReference type="RefSeq" id="WP_149763110.1">
    <property type="nucleotide sequence ID" value="NZ_BSPE01000021.1"/>
</dbReference>
<feature type="domain" description="Autotransporter" evidence="2">
    <location>
        <begin position="588"/>
        <end position="871"/>
    </location>
</feature>
<reference evidence="3 4" key="1">
    <citation type="submission" date="2016-10" db="EMBL/GenBank/DDBJ databases">
        <authorList>
            <person name="Varghese N."/>
            <person name="Submissions S."/>
        </authorList>
    </citation>
    <scope>NUCLEOTIDE SEQUENCE [LARGE SCALE GENOMIC DNA]</scope>
    <source>
        <strain evidence="3 4">DSM 21822</strain>
    </source>
</reference>
<accession>A0A1I4EBK5</accession>
<feature type="signal peptide" evidence="1">
    <location>
        <begin position="1"/>
        <end position="31"/>
    </location>
</feature>
<evidence type="ECO:0000259" key="2">
    <source>
        <dbReference type="PROSITE" id="PS51208"/>
    </source>
</evidence>
<dbReference type="Gene3D" id="2.160.20.160">
    <property type="match status" value="1"/>
</dbReference>
<dbReference type="OrthoDB" id="8050665at2"/>
<dbReference type="InterPro" id="IPR036709">
    <property type="entry name" value="Autotransporte_beta_dom_sf"/>
</dbReference>
<proteinExistence type="predicted"/>
<feature type="chain" id="PRO_5009302705" description="Autotransporter domain-containing protein" evidence="1">
    <location>
        <begin position="32"/>
        <end position="871"/>
    </location>
</feature>
<organism evidence="3 4">
    <name type="scientific">Neomesorhizobium albiziae</name>
    <dbReference type="NCBI Taxonomy" id="335020"/>
    <lineage>
        <taxon>Bacteria</taxon>
        <taxon>Pseudomonadati</taxon>
        <taxon>Pseudomonadota</taxon>
        <taxon>Alphaproteobacteria</taxon>
        <taxon>Hyphomicrobiales</taxon>
        <taxon>Phyllobacteriaceae</taxon>
        <taxon>Neomesorhizobium</taxon>
    </lineage>
</organism>
<dbReference type="SMART" id="SM00869">
    <property type="entry name" value="Autotransporter"/>
    <property type="match status" value="1"/>
</dbReference>
<dbReference type="Proteomes" id="UP000323300">
    <property type="component" value="Unassembled WGS sequence"/>
</dbReference>
<evidence type="ECO:0000313" key="3">
    <source>
        <dbReference type="EMBL" id="SFL02653.1"/>
    </source>
</evidence>
<evidence type="ECO:0000256" key="1">
    <source>
        <dbReference type="SAM" id="SignalP"/>
    </source>
</evidence>
<evidence type="ECO:0000313" key="4">
    <source>
        <dbReference type="Proteomes" id="UP000323300"/>
    </source>
</evidence>
<protein>
    <recommendedName>
        <fullName evidence="2">Autotransporter domain-containing protein</fullName>
    </recommendedName>
</protein>
<gene>
    <name evidence="3" type="ORF">SAMN04488498_12445</name>
</gene>
<dbReference type="Gene3D" id="2.40.128.130">
    <property type="entry name" value="Autotransporter beta-domain"/>
    <property type="match status" value="1"/>
</dbReference>
<keyword evidence="1" id="KW-0732">Signal</keyword>
<dbReference type="PROSITE" id="PS51208">
    <property type="entry name" value="AUTOTRANSPORTER"/>
    <property type="match status" value="1"/>
</dbReference>
<dbReference type="EMBL" id="FOSL01000024">
    <property type="protein sequence ID" value="SFL02653.1"/>
    <property type="molecule type" value="Genomic_DNA"/>
</dbReference>
<sequence length="871" mass="88133">MTGKTRALYLGGASALAIGAASIFIPGQAEAACEATPIFEGETVVSVDVTCDDTAPTITAPFDTSFDDIYLGGGPDTLNMSGGSIEAGVAGTATPPVDGFEENLNPSPNIDMLGGNDTVVISGGTIGTGGTTGTPIDVNLGAGDDRFEMSGGTLFGNVFGEVEGEAPGIDTFVISGGTVTGSLFGLGGGNIYDISGGLVQGSLFAGSQNDRVTISGTANIQVNTAVGPDSVGLEDGDDVFTMTGGTLGGSVSGNAGNDLLTISGGTIGNYVAGNEGDDQIEISGGSIADDVRGNEGVDQVTISGGTIGGDVEGETVRLYGGTIGGDITGISGNTLIINGSVVANPLTLRNGVLFSGTGGVATITDEDLAAGGTKTQNFTGFNTVSASNSTLGFGTGTQGIGLLSLTNASTLFVNGNANLAGNLNLTNSTINMIDGAADDVFTLGGLTLNSGTIGLDLNQQTSQADQLIASAFAANGVNTILVNLVGTPQFATTTDIPIIISTNGPVAGTFVIQGIPGTVGSLFIFQVIPGPTGGLLIRAIPANFGIAVAPNSAVNASTVETAIDALYGVNRDAIASDLGLANGVQRVQLTSTFGVFASGQFAHTEHDGFTISGNGLTAPGPDFDADDFSAAISLDFNAAKHFGFDDRYGLNLGLFGGYASTDVGMGSLQGFDFIGDADNKSGMFGGYALFRQGVNYGLVSASTFIGETDVTSGVLNTTGSYDTIGYAVTGSIGHIFALSDRMRFDLRGGMLGVSFTGDDYTDSGGNQFGKSRISFGAFKFEPGIYADYAMENGMVFSPYARADLQQRFAYKNTATIDNREIDFDDADFSVALSAGFNLKMSERSTLSSELRGKFSSDSSTVGGKLGLKISF</sequence>
<keyword evidence="4" id="KW-1185">Reference proteome</keyword>
<dbReference type="AlphaFoldDB" id="A0A1I4EBK5"/>
<dbReference type="SUPFAM" id="SSF103515">
    <property type="entry name" value="Autotransporter"/>
    <property type="match status" value="1"/>
</dbReference>
<name>A0A1I4EBK5_9HYPH</name>